<keyword evidence="1" id="KW-1133">Transmembrane helix</keyword>
<protein>
    <submittedName>
        <fullName evidence="2">Uncharacterized protein</fullName>
    </submittedName>
</protein>
<dbReference type="RefSeq" id="WP_377732571.1">
    <property type="nucleotide sequence ID" value="NZ_JBHSRI010000002.1"/>
</dbReference>
<evidence type="ECO:0000313" key="3">
    <source>
        <dbReference type="Proteomes" id="UP001596170"/>
    </source>
</evidence>
<feature type="transmembrane region" description="Helical" evidence="1">
    <location>
        <begin position="42"/>
        <end position="60"/>
    </location>
</feature>
<keyword evidence="1" id="KW-0472">Membrane</keyword>
<dbReference type="PROSITE" id="PS51257">
    <property type="entry name" value="PROKAR_LIPOPROTEIN"/>
    <property type="match status" value="1"/>
</dbReference>
<keyword evidence="3" id="KW-1185">Reference proteome</keyword>
<keyword evidence="1" id="KW-0812">Transmembrane</keyword>
<dbReference type="EMBL" id="JBHSRI010000002">
    <property type="protein sequence ID" value="MFC6038550.1"/>
    <property type="molecule type" value="Genomic_DNA"/>
</dbReference>
<proteinExistence type="predicted"/>
<evidence type="ECO:0000313" key="2">
    <source>
        <dbReference type="EMBL" id="MFC6038550.1"/>
    </source>
</evidence>
<comment type="caution">
    <text evidence="2">The sequence shown here is derived from an EMBL/GenBank/DDBJ whole genome shotgun (WGS) entry which is preliminary data.</text>
</comment>
<evidence type="ECO:0000256" key="1">
    <source>
        <dbReference type="SAM" id="Phobius"/>
    </source>
</evidence>
<reference evidence="3" key="1">
    <citation type="journal article" date="2019" name="Int. J. Syst. Evol. Microbiol.">
        <title>The Global Catalogue of Microorganisms (GCM) 10K type strain sequencing project: providing services to taxonomists for standard genome sequencing and annotation.</title>
        <authorList>
            <consortium name="The Broad Institute Genomics Platform"/>
            <consortium name="The Broad Institute Genome Sequencing Center for Infectious Disease"/>
            <person name="Wu L."/>
            <person name="Ma J."/>
        </authorList>
    </citation>
    <scope>NUCLEOTIDE SEQUENCE [LARGE SCALE GENOMIC DNA]</scope>
    <source>
        <strain evidence="3">CCUG 54527</strain>
    </source>
</reference>
<feature type="transmembrane region" description="Helical" evidence="1">
    <location>
        <begin position="72"/>
        <end position="96"/>
    </location>
</feature>
<organism evidence="2 3">
    <name type="scientific">Paenisporosarcina macmurdoensis</name>
    <dbReference type="NCBI Taxonomy" id="212659"/>
    <lineage>
        <taxon>Bacteria</taxon>
        <taxon>Bacillati</taxon>
        <taxon>Bacillota</taxon>
        <taxon>Bacilli</taxon>
        <taxon>Bacillales</taxon>
        <taxon>Caryophanaceae</taxon>
        <taxon>Paenisporosarcina</taxon>
    </lineage>
</organism>
<name>A0ABW1L4M4_9BACL</name>
<gene>
    <name evidence="2" type="ORF">ACFPYN_03675</name>
</gene>
<feature type="transmembrane region" description="Helical" evidence="1">
    <location>
        <begin position="7"/>
        <end position="30"/>
    </location>
</feature>
<accession>A0ABW1L4M4</accession>
<dbReference type="Proteomes" id="UP001596170">
    <property type="component" value="Unassembled WGS sequence"/>
</dbReference>
<sequence length="97" mass="10785">MKLTINIWSFILTLSCIPIFFIAISSANLISDFTQVLGTHPLNIVLGITLTAFVLGLIGLKDVREWKAMARSIFTIIFTMGFSVLLIFILFFGSLLT</sequence>